<evidence type="ECO:0000256" key="1">
    <source>
        <dbReference type="ARBA" id="ARBA00023125"/>
    </source>
</evidence>
<dbReference type="EMBL" id="LBWG01000038">
    <property type="protein sequence ID" value="KKR03118.1"/>
    <property type="molecule type" value="Genomic_DNA"/>
</dbReference>
<dbReference type="InterPro" id="IPR050807">
    <property type="entry name" value="TransReg_Diox_bact_type"/>
</dbReference>
<gene>
    <name evidence="3" type="ORF">UT30_C0038G0004</name>
</gene>
<dbReference type="CDD" id="cd00093">
    <property type="entry name" value="HTH_XRE"/>
    <property type="match status" value="1"/>
</dbReference>
<evidence type="ECO:0000313" key="3">
    <source>
        <dbReference type="EMBL" id="KKR03118.1"/>
    </source>
</evidence>
<dbReference type="Proteomes" id="UP000033935">
    <property type="component" value="Unassembled WGS sequence"/>
</dbReference>
<dbReference type="Pfam" id="PF01381">
    <property type="entry name" value="HTH_3"/>
    <property type="match status" value="1"/>
</dbReference>
<keyword evidence="1" id="KW-0238">DNA-binding</keyword>
<dbReference type="SMART" id="SM00530">
    <property type="entry name" value="HTH_XRE"/>
    <property type="match status" value="1"/>
</dbReference>
<evidence type="ECO:0000259" key="2">
    <source>
        <dbReference type="PROSITE" id="PS50943"/>
    </source>
</evidence>
<dbReference type="PROSITE" id="PS50943">
    <property type="entry name" value="HTH_CROC1"/>
    <property type="match status" value="1"/>
</dbReference>
<dbReference type="AlphaFoldDB" id="A0A0G0MJ36"/>
<evidence type="ECO:0000313" key="4">
    <source>
        <dbReference type="Proteomes" id="UP000033935"/>
    </source>
</evidence>
<proteinExistence type="predicted"/>
<dbReference type="InterPro" id="IPR010982">
    <property type="entry name" value="Lambda_DNA-bd_dom_sf"/>
</dbReference>
<dbReference type="GO" id="GO:0003700">
    <property type="term" value="F:DNA-binding transcription factor activity"/>
    <property type="evidence" value="ECO:0007669"/>
    <property type="project" value="TreeGrafter"/>
</dbReference>
<dbReference type="InterPro" id="IPR001387">
    <property type="entry name" value="Cro/C1-type_HTH"/>
</dbReference>
<dbReference type="GO" id="GO:0005829">
    <property type="term" value="C:cytosol"/>
    <property type="evidence" value="ECO:0007669"/>
    <property type="project" value="TreeGrafter"/>
</dbReference>
<protein>
    <recommendedName>
        <fullName evidence="2">HTH cro/C1-type domain-containing protein</fullName>
    </recommendedName>
</protein>
<sequence>MNLIRALRKNKAFTLTKFASLVKVSPGYLSQIEREQATPTIHLALRICKTLETDPYKVFPDWDARLKENASLEKDTPK</sequence>
<accession>A0A0G0MJ36</accession>
<comment type="caution">
    <text evidence="3">The sequence shown here is derived from an EMBL/GenBank/DDBJ whole genome shotgun (WGS) entry which is preliminary data.</text>
</comment>
<reference evidence="3 4" key="1">
    <citation type="journal article" date="2015" name="Nature">
        <title>rRNA introns, odd ribosomes, and small enigmatic genomes across a large radiation of phyla.</title>
        <authorList>
            <person name="Brown C.T."/>
            <person name="Hug L.A."/>
            <person name="Thomas B.C."/>
            <person name="Sharon I."/>
            <person name="Castelle C.J."/>
            <person name="Singh A."/>
            <person name="Wilkins M.J."/>
            <person name="Williams K.H."/>
            <person name="Banfield J.F."/>
        </authorList>
    </citation>
    <scope>NUCLEOTIDE SEQUENCE [LARGE SCALE GENOMIC DNA]</scope>
</reference>
<dbReference type="PANTHER" id="PTHR46797:SF1">
    <property type="entry name" value="METHYLPHOSPHONATE SYNTHASE"/>
    <property type="match status" value="1"/>
</dbReference>
<feature type="domain" description="HTH cro/C1-type" evidence="2">
    <location>
        <begin position="4"/>
        <end position="58"/>
    </location>
</feature>
<name>A0A0G0MJ36_9BACT</name>
<dbReference type="SUPFAM" id="SSF47413">
    <property type="entry name" value="lambda repressor-like DNA-binding domains"/>
    <property type="match status" value="1"/>
</dbReference>
<dbReference type="Gene3D" id="1.10.260.40">
    <property type="entry name" value="lambda repressor-like DNA-binding domains"/>
    <property type="match status" value="1"/>
</dbReference>
<dbReference type="PANTHER" id="PTHR46797">
    <property type="entry name" value="HTH-TYPE TRANSCRIPTIONAL REGULATOR"/>
    <property type="match status" value="1"/>
</dbReference>
<dbReference type="GO" id="GO:0003677">
    <property type="term" value="F:DNA binding"/>
    <property type="evidence" value="ECO:0007669"/>
    <property type="project" value="UniProtKB-KW"/>
</dbReference>
<organism evidence="3 4">
    <name type="scientific">Candidatus Uhrbacteria bacterium GW2011_GWF2_39_13</name>
    <dbReference type="NCBI Taxonomy" id="1618995"/>
    <lineage>
        <taxon>Bacteria</taxon>
        <taxon>Candidatus Uhriibacteriota</taxon>
    </lineage>
</organism>